<evidence type="ECO:0000256" key="2">
    <source>
        <dbReference type="ARBA" id="ARBA00007634"/>
    </source>
</evidence>
<evidence type="ECO:0000313" key="11">
    <source>
        <dbReference type="Proteomes" id="UP000744438"/>
    </source>
</evidence>
<keyword evidence="4 8" id="KW-0694">RNA-binding</keyword>
<feature type="region of interest" description="Disordered" evidence="9">
    <location>
        <begin position="1"/>
        <end position="27"/>
    </location>
</feature>
<reference evidence="10" key="1">
    <citation type="submission" date="2020-10" db="EMBL/GenBank/DDBJ databases">
        <title>Microbiome of the Black Sea water column analyzed by genome centric metagenomics.</title>
        <authorList>
            <person name="Cabello-Yeves P.J."/>
            <person name="Callieri C."/>
            <person name="Picazo A."/>
            <person name="Mehrshad M."/>
            <person name="Haro-Moreno J.M."/>
            <person name="Roda-Garcia J."/>
            <person name="Dzembekova N."/>
            <person name="Slabakova V."/>
            <person name="Slabakova N."/>
            <person name="Moncheva S."/>
            <person name="Rodriguez-Valera F."/>
        </authorList>
    </citation>
    <scope>NUCLEOTIDE SEQUENCE</scope>
    <source>
        <strain evidence="10">BS307-5m-G49</strain>
    </source>
</reference>
<keyword evidence="6 8" id="KW-0687">Ribonucleoprotein</keyword>
<dbReference type="AlphaFoldDB" id="A0A937LFC8"/>
<evidence type="ECO:0000256" key="5">
    <source>
        <dbReference type="ARBA" id="ARBA00022980"/>
    </source>
</evidence>
<keyword evidence="3 8" id="KW-0699">rRNA-binding</keyword>
<dbReference type="EMBL" id="JADHQC010000001">
    <property type="protein sequence ID" value="MBL6811368.1"/>
    <property type="molecule type" value="Genomic_DNA"/>
</dbReference>
<dbReference type="HAMAP" id="MF_00500">
    <property type="entry name" value="Ribosomal_bS20"/>
    <property type="match status" value="1"/>
</dbReference>
<evidence type="ECO:0000256" key="9">
    <source>
        <dbReference type="SAM" id="MobiDB-lite"/>
    </source>
</evidence>
<evidence type="ECO:0000256" key="1">
    <source>
        <dbReference type="ARBA" id="ARBA00003134"/>
    </source>
</evidence>
<keyword evidence="5 8" id="KW-0689">Ribosomal protein</keyword>
<evidence type="ECO:0000256" key="7">
    <source>
        <dbReference type="ARBA" id="ARBA00035136"/>
    </source>
</evidence>
<dbReference type="GO" id="GO:0006412">
    <property type="term" value="P:translation"/>
    <property type="evidence" value="ECO:0007669"/>
    <property type="project" value="UniProtKB-UniRule"/>
</dbReference>
<accession>A0A937LFC8</accession>
<dbReference type="GO" id="GO:0015935">
    <property type="term" value="C:small ribosomal subunit"/>
    <property type="evidence" value="ECO:0007669"/>
    <property type="project" value="TreeGrafter"/>
</dbReference>
<organism evidence="10 11">
    <name type="scientific">SAR86 cluster bacterium</name>
    <dbReference type="NCBI Taxonomy" id="2030880"/>
    <lineage>
        <taxon>Bacteria</taxon>
        <taxon>Pseudomonadati</taxon>
        <taxon>Pseudomonadota</taxon>
        <taxon>Gammaproteobacteria</taxon>
        <taxon>SAR86 cluster</taxon>
    </lineage>
</organism>
<dbReference type="Proteomes" id="UP000744438">
    <property type="component" value="Unassembled WGS sequence"/>
</dbReference>
<comment type="function">
    <text evidence="1 8">Binds directly to 16S ribosomal RNA.</text>
</comment>
<dbReference type="InterPro" id="IPR036510">
    <property type="entry name" value="Ribosomal_bS20_sf"/>
</dbReference>
<dbReference type="Gene3D" id="1.20.58.110">
    <property type="entry name" value="Ribosomal protein S20"/>
    <property type="match status" value="1"/>
</dbReference>
<dbReference type="GO" id="GO:0003735">
    <property type="term" value="F:structural constituent of ribosome"/>
    <property type="evidence" value="ECO:0007669"/>
    <property type="project" value="InterPro"/>
</dbReference>
<dbReference type="SUPFAM" id="SSF46992">
    <property type="entry name" value="Ribosomal protein S20"/>
    <property type="match status" value="1"/>
</dbReference>
<dbReference type="NCBIfam" id="TIGR00029">
    <property type="entry name" value="S20"/>
    <property type="match status" value="1"/>
</dbReference>
<dbReference type="Pfam" id="PF01649">
    <property type="entry name" value="Ribosomal_S20p"/>
    <property type="match status" value="1"/>
</dbReference>
<comment type="caution">
    <text evidence="10">The sequence shown here is derived from an EMBL/GenBank/DDBJ whole genome shotgun (WGS) entry which is preliminary data.</text>
</comment>
<evidence type="ECO:0000256" key="3">
    <source>
        <dbReference type="ARBA" id="ARBA00022730"/>
    </source>
</evidence>
<dbReference type="GO" id="GO:0070181">
    <property type="term" value="F:small ribosomal subunit rRNA binding"/>
    <property type="evidence" value="ECO:0007669"/>
    <property type="project" value="TreeGrafter"/>
</dbReference>
<name>A0A937LFC8_9GAMM</name>
<evidence type="ECO:0000256" key="8">
    <source>
        <dbReference type="HAMAP-Rule" id="MF_00500"/>
    </source>
</evidence>
<dbReference type="GO" id="GO:0005829">
    <property type="term" value="C:cytosol"/>
    <property type="evidence" value="ECO:0007669"/>
    <property type="project" value="TreeGrafter"/>
</dbReference>
<sequence>MANIQSAKKRSRQANSRNSLKSSQRASMRTMIKNVEDAIVEKDSAKAKDLFISTQKVIDKLANKKVLPKNAVARQKSRLSKSIKKLG</sequence>
<dbReference type="PANTHER" id="PTHR33398">
    <property type="entry name" value="30S RIBOSOMAL PROTEIN S20"/>
    <property type="match status" value="1"/>
</dbReference>
<proteinExistence type="inferred from homology"/>
<protein>
    <recommendedName>
        <fullName evidence="7 8">Small ribosomal subunit protein bS20</fullName>
    </recommendedName>
</protein>
<evidence type="ECO:0000256" key="6">
    <source>
        <dbReference type="ARBA" id="ARBA00023274"/>
    </source>
</evidence>
<dbReference type="InterPro" id="IPR002583">
    <property type="entry name" value="Ribosomal_bS20"/>
</dbReference>
<dbReference type="PANTHER" id="PTHR33398:SF1">
    <property type="entry name" value="SMALL RIBOSOMAL SUBUNIT PROTEIN BS20C"/>
    <property type="match status" value="1"/>
</dbReference>
<gene>
    <name evidence="8 10" type="primary">rpsT</name>
    <name evidence="10" type="ORF">ISQ63_00630</name>
</gene>
<evidence type="ECO:0000256" key="4">
    <source>
        <dbReference type="ARBA" id="ARBA00022884"/>
    </source>
</evidence>
<feature type="compositionally biased region" description="Polar residues" evidence="9">
    <location>
        <begin position="13"/>
        <end position="27"/>
    </location>
</feature>
<evidence type="ECO:0000313" key="10">
    <source>
        <dbReference type="EMBL" id="MBL6811368.1"/>
    </source>
</evidence>
<comment type="similarity">
    <text evidence="2 8">Belongs to the bacterial ribosomal protein bS20 family.</text>
</comment>